<dbReference type="PANTHER" id="PTHR31900:SF34">
    <property type="entry name" value="EMB|CAB62440.1-RELATED"/>
    <property type="match status" value="1"/>
</dbReference>
<dbReference type="EMBL" id="BT140926">
    <property type="protein sequence ID" value="AFK40721.1"/>
    <property type="molecule type" value="mRNA"/>
</dbReference>
<feature type="domain" description="F-box" evidence="1">
    <location>
        <begin position="7"/>
        <end position="67"/>
    </location>
</feature>
<sequence length="394" mass="45615">MKKMKMEDRFSSLPDPILCHILSLLTTKEAVTTSILSKRWIPLWRSVPTLDFDDSNLYGGDEVYARFVEAVYKVILARDFNQPIKKFRLVLTERLKDPANISVWVNLVLKRRVEHIDISLHFEDDEFLELPHIVVDTPSMFSCTTLVVLKLEGLELKANFSSVDLPFLKVLHLQDLLLQDEGCLAEILSGCLALEDLKARDVFFDGNKADAEFITLPKLVRADISESGGSQHFMMKVVNNVSFLRIHEIDYNLIYMGEDMFHNLTHLELVYTTFNRDWFEVLEFLKYCPKLEVLVIKQPQFYNVYLNKLGAKDWQYPSSVPECILLHLKECCLNHYRGTKGELQFAKYIMEHGRLLNKMTICSSTAEKQGEKLENLKKLFSCTRCSATCKFSFK</sequence>
<protein>
    <recommendedName>
        <fullName evidence="1">F-box domain-containing protein</fullName>
    </recommendedName>
</protein>
<proteinExistence type="evidence at transcript level"/>
<reference evidence="2" key="1">
    <citation type="submission" date="2012-05" db="EMBL/GenBank/DDBJ databases">
        <authorList>
            <person name="Krishnakumar V."/>
            <person name="Cheung F."/>
            <person name="Xiao Y."/>
            <person name="Chan A."/>
            <person name="Moskal W.A."/>
            <person name="Town C.D."/>
        </authorList>
    </citation>
    <scope>NUCLEOTIDE SEQUENCE</scope>
</reference>
<dbReference type="SUPFAM" id="SSF52047">
    <property type="entry name" value="RNI-like"/>
    <property type="match status" value="1"/>
</dbReference>
<dbReference type="InterPro" id="IPR053781">
    <property type="entry name" value="F-box_AtFBL13-like"/>
</dbReference>
<evidence type="ECO:0000313" key="2">
    <source>
        <dbReference type="EMBL" id="AFK40721.1"/>
    </source>
</evidence>
<name>I3SKC9_LOTJA</name>
<dbReference type="KEGG" id="lja:130727542"/>
<dbReference type="InterPro" id="IPR050232">
    <property type="entry name" value="FBL13/AtMIF1-like"/>
</dbReference>
<dbReference type="AlphaFoldDB" id="I3SKC9"/>
<dbReference type="OrthoDB" id="1162365at2759"/>
<dbReference type="PROSITE" id="PS50181">
    <property type="entry name" value="FBOX"/>
    <property type="match status" value="1"/>
</dbReference>
<dbReference type="Pfam" id="PF00646">
    <property type="entry name" value="F-box"/>
    <property type="match status" value="1"/>
</dbReference>
<dbReference type="PANTHER" id="PTHR31900">
    <property type="entry name" value="F-BOX/RNI SUPERFAMILY PROTEIN-RELATED"/>
    <property type="match status" value="1"/>
</dbReference>
<dbReference type="SUPFAM" id="SSF81383">
    <property type="entry name" value="F-box domain"/>
    <property type="match status" value="1"/>
</dbReference>
<organism evidence="2">
    <name type="scientific">Lotus japonicus</name>
    <name type="common">Lotus corniculatus var. japonicus</name>
    <dbReference type="NCBI Taxonomy" id="34305"/>
    <lineage>
        <taxon>Eukaryota</taxon>
        <taxon>Viridiplantae</taxon>
        <taxon>Streptophyta</taxon>
        <taxon>Embryophyta</taxon>
        <taxon>Tracheophyta</taxon>
        <taxon>Spermatophyta</taxon>
        <taxon>Magnoliopsida</taxon>
        <taxon>eudicotyledons</taxon>
        <taxon>Gunneridae</taxon>
        <taxon>Pentapetalae</taxon>
        <taxon>rosids</taxon>
        <taxon>fabids</taxon>
        <taxon>Fabales</taxon>
        <taxon>Fabaceae</taxon>
        <taxon>Papilionoideae</taxon>
        <taxon>50 kb inversion clade</taxon>
        <taxon>NPAAA clade</taxon>
        <taxon>Hologalegina</taxon>
        <taxon>robinioid clade</taxon>
        <taxon>Loteae</taxon>
        <taxon>Lotus</taxon>
    </lineage>
</organism>
<dbReference type="InterPro" id="IPR036047">
    <property type="entry name" value="F-box-like_dom_sf"/>
</dbReference>
<dbReference type="CDD" id="cd22160">
    <property type="entry name" value="F-box_AtFBL13-like"/>
    <property type="match status" value="1"/>
</dbReference>
<dbReference type="SMART" id="SM00579">
    <property type="entry name" value="FBD"/>
    <property type="match status" value="1"/>
</dbReference>
<dbReference type="GeneID" id="130727542"/>
<dbReference type="RefSeq" id="XP_057434679.1">
    <property type="nucleotide sequence ID" value="XM_057578696.1"/>
</dbReference>
<dbReference type="Pfam" id="PF08387">
    <property type="entry name" value="FBD"/>
    <property type="match status" value="1"/>
</dbReference>
<dbReference type="InterPro" id="IPR006566">
    <property type="entry name" value="FBD"/>
</dbReference>
<accession>I3SKC9</accession>
<dbReference type="Gene3D" id="3.80.10.10">
    <property type="entry name" value="Ribonuclease Inhibitor"/>
    <property type="match status" value="1"/>
</dbReference>
<dbReference type="InterPro" id="IPR001810">
    <property type="entry name" value="F-box_dom"/>
</dbReference>
<evidence type="ECO:0000259" key="1">
    <source>
        <dbReference type="PROSITE" id="PS50181"/>
    </source>
</evidence>
<dbReference type="InterPro" id="IPR032675">
    <property type="entry name" value="LRR_dom_sf"/>
</dbReference>